<keyword evidence="10 13" id="KW-1015">Disulfide bond</keyword>
<feature type="compositionally biased region" description="Acidic residues" evidence="14">
    <location>
        <begin position="644"/>
        <end position="655"/>
    </location>
</feature>
<keyword evidence="12 13" id="KW-0464">Manganese</keyword>
<evidence type="ECO:0000256" key="11">
    <source>
        <dbReference type="ARBA" id="ARBA00023180"/>
    </source>
</evidence>
<dbReference type="InterPro" id="IPR001173">
    <property type="entry name" value="Glyco_trans_2-like"/>
</dbReference>
<evidence type="ECO:0000256" key="2">
    <source>
        <dbReference type="ARBA" id="ARBA00004323"/>
    </source>
</evidence>
<dbReference type="PROSITE" id="PS50231">
    <property type="entry name" value="RICIN_B_LECTIN"/>
    <property type="match status" value="1"/>
</dbReference>
<name>A0A1D1VBL3_RAMVA</name>
<dbReference type="EC" id="2.4.1.-" evidence="13"/>
<dbReference type="OrthoDB" id="9982049at2759"/>
<comment type="cofactor">
    <cofactor evidence="1 13">
        <name>Mn(2+)</name>
        <dbReference type="ChEBI" id="CHEBI:29035"/>
    </cofactor>
</comment>
<proteinExistence type="inferred from homology"/>
<feature type="compositionally biased region" description="Basic and acidic residues" evidence="14">
    <location>
        <begin position="81"/>
        <end position="94"/>
    </location>
</feature>
<organism evidence="16 17">
    <name type="scientific">Ramazzottius varieornatus</name>
    <name type="common">Water bear</name>
    <name type="synonym">Tardigrade</name>
    <dbReference type="NCBI Taxonomy" id="947166"/>
    <lineage>
        <taxon>Eukaryota</taxon>
        <taxon>Metazoa</taxon>
        <taxon>Ecdysozoa</taxon>
        <taxon>Tardigrada</taxon>
        <taxon>Eutardigrada</taxon>
        <taxon>Parachela</taxon>
        <taxon>Hypsibioidea</taxon>
        <taxon>Ramazzottiidae</taxon>
        <taxon>Ramazzottius</taxon>
    </lineage>
</organism>
<gene>
    <name evidence="16" type="primary">RvY_10089-1</name>
    <name evidence="16" type="synonym">RvY_10089.1</name>
    <name evidence="16" type="ORF">RvY_10089</name>
</gene>
<keyword evidence="7 13" id="KW-1133">Transmembrane helix</keyword>
<evidence type="ECO:0000256" key="4">
    <source>
        <dbReference type="ARBA" id="ARBA00022692"/>
    </source>
</evidence>
<comment type="pathway">
    <text evidence="13">Protein modification; protein glycosylation.</text>
</comment>
<reference evidence="16 17" key="1">
    <citation type="journal article" date="2016" name="Nat. Commun.">
        <title>Extremotolerant tardigrade genome and improved radiotolerance of human cultured cells by tardigrade-unique protein.</title>
        <authorList>
            <person name="Hashimoto T."/>
            <person name="Horikawa D.D."/>
            <person name="Saito Y."/>
            <person name="Kuwahara H."/>
            <person name="Kozuka-Hata H."/>
            <person name="Shin-I T."/>
            <person name="Minakuchi Y."/>
            <person name="Ohishi K."/>
            <person name="Motoyama A."/>
            <person name="Aizu T."/>
            <person name="Enomoto A."/>
            <person name="Kondo K."/>
            <person name="Tanaka S."/>
            <person name="Hara Y."/>
            <person name="Koshikawa S."/>
            <person name="Sagara H."/>
            <person name="Miura T."/>
            <person name="Yokobori S."/>
            <person name="Miyagawa K."/>
            <person name="Suzuki Y."/>
            <person name="Kubo T."/>
            <person name="Oyama M."/>
            <person name="Kohara Y."/>
            <person name="Fujiyama A."/>
            <person name="Arakawa K."/>
            <person name="Katayama T."/>
            <person name="Toyoda A."/>
            <person name="Kunieda T."/>
        </authorList>
    </citation>
    <scope>NUCLEOTIDE SEQUENCE [LARGE SCALE GENOMIC DNA]</scope>
    <source>
        <strain evidence="16 17">YOKOZUNA-1</strain>
    </source>
</reference>
<keyword evidence="6" id="KW-0735">Signal-anchor</keyword>
<evidence type="ECO:0000256" key="9">
    <source>
        <dbReference type="ARBA" id="ARBA00023136"/>
    </source>
</evidence>
<dbReference type="STRING" id="947166.A0A1D1VBL3"/>
<comment type="subcellular location">
    <subcellularLocation>
        <location evidence="2 13">Golgi apparatus membrane</location>
        <topology evidence="2 13">Single-pass type II membrane protein</topology>
    </subcellularLocation>
</comment>
<keyword evidence="5 13" id="KW-0430">Lectin</keyword>
<dbReference type="PANTHER" id="PTHR11675">
    <property type="entry name" value="N-ACETYLGALACTOSAMINYLTRANSFERASE"/>
    <property type="match status" value="1"/>
</dbReference>
<keyword evidence="13" id="KW-0808">Transferase</keyword>
<dbReference type="CDD" id="cd23462">
    <property type="entry name" value="beta-trefoil_Ricin_Pgant9-like"/>
    <property type="match status" value="1"/>
</dbReference>
<dbReference type="InterPro" id="IPR000772">
    <property type="entry name" value="Ricin_B_lectin"/>
</dbReference>
<dbReference type="SUPFAM" id="SSF53448">
    <property type="entry name" value="Nucleotide-diphospho-sugar transferases"/>
    <property type="match status" value="1"/>
</dbReference>
<protein>
    <recommendedName>
        <fullName evidence="13">Polypeptide N-acetylgalactosaminyltransferase</fullName>
        <ecNumber evidence="13">2.4.1.-</ecNumber>
    </recommendedName>
    <alternativeName>
        <fullName evidence="13">Protein-UDP acetylgalactosaminyltransferase</fullName>
    </alternativeName>
</protein>
<dbReference type="InterPro" id="IPR045885">
    <property type="entry name" value="GalNAc-T"/>
</dbReference>
<feature type="domain" description="Ricin B lectin" evidence="15">
    <location>
        <begin position="495"/>
        <end position="619"/>
    </location>
</feature>
<keyword evidence="13" id="KW-0328">Glycosyltransferase</keyword>
<dbReference type="PANTHER" id="PTHR11675:SF131">
    <property type="entry name" value="POLYPEPTIDE N-ACETYLGALACTOSAMINYLTRANSFERASE 9-RELATED"/>
    <property type="match status" value="1"/>
</dbReference>
<feature type="region of interest" description="Disordered" evidence="14">
    <location>
        <begin position="619"/>
        <end position="655"/>
    </location>
</feature>
<dbReference type="GO" id="GO:0000139">
    <property type="term" value="C:Golgi membrane"/>
    <property type="evidence" value="ECO:0007669"/>
    <property type="project" value="UniProtKB-SubCell"/>
</dbReference>
<dbReference type="InterPro" id="IPR029044">
    <property type="entry name" value="Nucleotide-diphossugar_trans"/>
</dbReference>
<dbReference type="InterPro" id="IPR035992">
    <property type="entry name" value="Ricin_B-like_lectins"/>
</dbReference>
<evidence type="ECO:0000256" key="14">
    <source>
        <dbReference type="SAM" id="MobiDB-lite"/>
    </source>
</evidence>
<dbReference type="GO" id="GO:0004653">
    <property type="term" value="F:polypeptide N-acetylgalactosaminyltransferase activity"/>
    <property type="evidence" value="ECO:0007669"/>
    <property type="project" value="TreeGrafter"/>
</dbReference>
<evidence type="ECO:0000259" key="15">
    <source>
        <dbReference type="SMART" id="SM00458"/>
    </source>
</evidence>
<dbReference type="AlphaFoldDB" id="A0A1D1VBL3"/>
<sequence>MATSAAVFLRNTVRQYRLMRIRAPYLVKYAVLSFFVFICLYAVLSRISGKQPSSADYEEPHRAQEKQEVQESQAQAAPPSLRDRKGAKDRKSEDKNVILAPVHVDVDNIQETKHEGPGEMGEPVKIDREKLGPAEQEAYDKGFEKNSFNQYASDMISVHRSLTDMRPKACLEAARSYRKDLPDCSVIICFHNEAWSTLLRSVHSVLNRSPAHLLKEVILVDDASEHEFLKDQLDDYFAKYPKVKIVRSPLRVGLIKARLLGYEQATGQVLTFLDSHIEATKGWLEPLLDRIARDKTNVVWPVIDIISDKTLMYKNDPDAGSQVGGFDWGLQFNWHMIPDRDAKKRKNKSSPVRSPTMAGGLFAIDKAYFEKLGTYDPDFDIWGGENLEISFKTWMCGGTLEMIPCSRVGHIFRDKSPYKWRTGQDVLKKNLVRLAEVWMDDLKQNYYDRINNELGDFGDISERVALRKRLGCKSFQWYIDNVYPELFIPDQAKAYGEVRNAALAGAYCMDGDPDSVNKTVSIYPCHNLGGNQYWSYSNESEIRRDDYCVDNAWASSETSRLILVPCHGAKGNQEWIHDRKTGLFTNPTADLCMESNHSKMTIKLAPCDANKEEQKWTWKNYREDKAKSTKKAKIKTTAPPENLPEGEQEGQEAPE</sequence>
<dbReference type="Pfam" id="PF00652">
    <property type="entry name" value="Ricin_B_lectin"/>
    <property type="match status" value="1"/>
</dbReference>
<comment type="similarity">
    <text evidence="3 13">Belongs to the glycosyltransferase 2 family. GalNAc-T subfamily.</text>
</comment>
<dbReference type="GO" id="GO:0030246">
    <property type="term" value="F:carbohydrate binding"/>
    <property type="evidence" value="ECO:0007669"/>
    <property type="project" value="UniProtKB-KW"/>
</dbReference>
<evidence type="ECO:0000256" key="7">
    <source>
        <dbReference type="ARBA" id="ARBA00022989"/>
    </source>
</evidence>
<dbReference type="Pfam" id="PF00535">
    <property type="entry name" value="Glycos_transf_2"/>
    <property type="match status" value="1"/>
</dbReference>
<keyword evidence="4 13" id="KW-0812">Transmembrane</keyword>
<feature type="compositionally biased region" description="Basic and acidic residues" evidence="14">
    <location>
        <begin position="58"/>
        <end position="69"/>
    </location>
</feature>
<evidence type="ECO:0000256" key="3">
    <source>
        <dbReference type="ARBA" id="ARBA00005680"/>
    </source>
</evidence>
<dbReference type="Gene3D" id="3.90.550.10">
    <property type="entry name" value="Spore Coat Polysaccharide Biosynthesis Protein SpsA, Chain A"/>
    <property type="match status" value="1"/>
</dbReference>
<keyword evidence="17" id="KW-1185">Reference proteome</keyword>
<dbReference type="SUPFAM" id="SSF50370">
    <property type="entry name" value="Ricin B-like lectins"/>
    <property type="match status" value="1"/>
</dbReference>
<accession>A0A1D1VBL3</accession>
<keyword evidence="9 13" id="KW-0472">Membrane</keyword>
<evidence type="ECO:0000256" key="8">
    <source>
        <dbReference type="ARBA" id="ARBA00023034"/>
    </source>
</evidence>
<evidence type="ECO:0000313" key="17">
    <source>
        <dbReference type="Proteomes" id="UP000186922"/>
    </source>
</evidence>
<feature type="region of interest" description="Disordered" evidence="14">
    <location>
        <begin position="51"/>
        <end position="94"/>
    </location>
</feature>
<keyword evidence="11" id="KW-0325">Glycoprotein</keyword>
<dbReference type="Gene3D" id="2.80.10.50">
    <property type="match status" value="1"/>
</dbReference>
<evidence type="ECO:0000256" key="10">
    <source>
        <dbReference type="ARBA" id="ARBA00023157"/>
    </source>
</evidence>
<dbReference type="GO" id="GO:0006493">
    <property type="term" value="P:protein O-linked glycosylation"/>
    <property type="evidence" value="ECO:0007669"/>
    <property type="project" value="TreeGrafter"/>
</dbReference>
<evidence type="ECO:0000313" key="16">
    <source>
        <dbReference type="EMBL" id="GAU99029.1"/>
    </source>
</evidence>
<keyword evidence="8 13" id="KW-0333">Golgi apparatus</keyword>
<dbReference type="EMBL" id="BDGG01000005">
    <property type="protein sequence ID" value="GAU99029.1"/>
    <property type="molecule type" value="Genomic_DNA"/>
</dbReference>
<dbReference type="SMART" id="SM00458">
    <property type="entry name" value="RICIN"/>
    <property type="match status" value="1"/>
</dbReference>
<comment type="caution">
    <text evidence="16">The sequence shown here is derived from an EMBL/GenBank/DDBJ whole genome shotgun (WGS) entry which is preliminary data.</text>
</comment>
<evidence type="ECO:0000256" key="1">
    <source>
        <dbReference type="ARBA" id="ARBA00001936"/>
    </source>
</evidence>
<evidence type="ECO:0000256" key="13">
    <source>
        <dbReference type="RuleBase" id="RU361242"/>
    </source>
</evidence>
<feature type="transmembrane region" description="Helical" evidence="13">
    <location>
        <begin position="25"/>
        <end position="44"/>
    </location>
</feature>
<evidence type="ECO:0000256" key="12">
    <source>
        <dbReference type="ARBA" id="ARBA00023211"/>
    </source>
</evidence>
<dbReference type="FunFam" id="3.90.550.10:FF:000053">
    <property type="entry name" value="Polypeptide N-acetylgalactosaminyltransferase"/>
    <property type="match status" value="1"/>
</dbReference>
<evidence type="ECO:0000256" key="5">
    <source>
        <dbReference type="ARBA" id="ARBA00022734"/>
    </source>
</evidence>
<dbReference type="UniPathway" id="UPA00378"/>
<dbReference type="Proteomes" id="UP000186922">
    <property type="component" value="Unassembled WGS sequence"/>
</dbReference>
<dbReference type="CDD" id="cd02510">
    <property type="entry name" value="pp-GalNAc-T"/>
    <property type="match status" value="1"/>
</dbReference>
<evidence type="ECO:0000256" key="6">
    <source>
        <dbReference type="ARBA" id="ARBA00022968"/>
    </source>
</evidence>